<gene>
    <name evidence="2" type="ORF">RIMI_LOCUS17107938</name>
</gene>
<reference evidence="2" key="1">
    <citation type="submission" date="2023-07" db="EMBL/GenBank/DDBJ databases">
        <authorList>
            <person name="Stuckert A."/>
        </authorList>
    </citation>
    <scope>NUCLEOTIDE SEQUENCE</scope>
</reference>
<name>A0ABN9M6C3_9NEOB</name>
<evidence type="ECO:0000256" key="1">
    <source>
        <dbReference type="SAM" id="MobiDB-lite"/>
    </source>
</evidence>
<accession>A0ABN9M6C3</accession>
<proteinExistence type="predicted"/>
<keyword evidence="3" id="KW-1185">Reference proteome</keyword>
<evidence type="ECO:0000313" key="3">
    <source>
        <dbReference type="Proteomes" id="UP001176940"/>
    </source>
</evidence>
<feature type="region of interest" description="Disordered" evidence="1">
    <location>
        <begin position="46"/>
        <end position="80"/>
    </location>
</feature>
<dbReference type="Proteomes" id="UP001176940">
    <property type="component" value="Unassembled WGS sequence"/>
</dbReference>
<evidence type="ECO:0000313" key="2">
    <source>
        <dbReference type="EMBL" id="CAJ0960049.1"/>
    </source>
</evidence>
<dbReference type="EMBL" id="CAUEEQ010049175">
    <property type="protein sequence ID" value="CAJ0960049.1"/>
    <property type="molecule type" value="Genomic_DNA"/>
</dbReference>
<organism evidence="2 3">
    <name type="scientific">Ranitomeya imitator</name>
    <name type="common">mimic poison frog</name>
    <dbReference type="NCBI Taxonomy" id="111125"/>
    <lineage>
        <taxon>Eukaryota</taxon>
        <taxon>Metazoa</taxon>
        <taxon>Chordata</taxon>
        <taxon>Craniata</taxon>
        <taxon>Vertebrata</taxon>
        <taxon>Euteleostomi</taxon>
        <taxon>Amphibia</taxon>
        <taxon>Batrachia</taxon>
        <taxon>Anura</taxon>
        <taxon>Neobatrachia</taxon>
        <taxon>Hyloidea</taxon>
        <taxon>Dendrobatidae</taxon>
        <taxon>Dendrobatinae</taxon>
        <taxon>Ranitomeya</taxon>
    </lineage>
</organism>
<sequence>MFQGAEALNDLEFDGVLTPAPAYLPPVTDLASGDENVGDMEDVVEESASGQLLGPDAVSQDIEPQEETTPLTPTNTTTEETLAPSKVAPVDVGLRRTTRSTAGIPPQRYAQDEFEWEGDSGTSSCSVQISIYSCGAMRNLHVVVLIAASVLLSSARARTKNQNTCCQSSRCLGCACRSNKYSLAIGEYLGESYRKKLETLGEVLDKSSQKPKTIDDSIKDKYEAAITVSDNGDDNSTRSDNGTDALKETLGIDLSNQFAGYIPLDCLLCKISHC</sequence>
<feature type="compositionally biased region" description="Low complexity" evidence="1">
    <location>
        <begin position="67"/>
        <end position="80"/>
    </location>
</feature>
<comment type="caution">
    <text evidence="2">The sequence shown here is derived from an EMBL/GenBank/DDBJ whole genome shotgun (WGS) entry which is preliminary data.</text>
</comment>
<protein>
    <submittedName>
        <fullName evidence="2">Uncharacterized protein</fullName>
    </submittedName>
</protein>